<keyword evidence="2" id="KW-1185">Reference proteome</keyword>
<evidence type="ECO:0000313" key="2">
    <source>
        <dbReference type="Proteomes" id="UP000245368"/>
    </source>
</evidence>
<protein>
    <submittedName>
        <fullName evidence="1">Uncharacterized protein</fullName>
    </submittedName>
</protein>
<dbReference type="RefSeq" id="WP_109827731.1">
    <property type="nucleotide sequence ID" value="NZ_CP029494.1"/>
</dbReference>
<dbReference type="KEGG" id="dez:DKM44_12815"/>
<gene>
    <name evidence="1" type="ORF">DKM44_12815</name>
</gene>
<organism evidence="1 2">
    <name type="scientific">Deinococcus irradiatisoli</name>
    <dbReference type="NCBI Taxonomy" id="2202254"/>
    <lineage>
        <taxon>Bacteria</taxon>
        <taxon>Thermotogati</taxon>
        <taxon>Deinococcota</taxon>
        <taxon>Deinococci</taxon>
        <taxon>Deinococcales</taxon>
        <taxon>Deinococcaceae</taxon>
        <taxon>Deinococcus</taxon>
    </lineage>
</organism>
<sequence length="83" mass="9308">MELIATSRRDGQPVAYAYGAVEINSGRALRCGLLFVFRGQQKAQIKLREVGTNKRYRVRLPKEALGAKGHARVLRIDLEVIDV</sequence>
<dbReference type="AlphaFoldDB" id="A0A2Z3JFQ9"/>
<name>A0A2Z3JFQ9_9DEIO</name>
<dbReference type="OrthoDB" id="72639at2"/>
<proteinExistence type="predicted"/>
<reference evidence="1 2" key="1">
    <citation type="submission" date="2018-05" db="EMBL/GenBank/DDBJ databases">
        <title>Complete Genome Sequence of Deinococcus sp. strain 17bor-2.</title>
        <authorList>
            <person name="Srinivasan S."/>
        </authorList>
    </citation>
    <scope>NUCLEOTIDE SEQUENCE [LARGE SCALE GENOMIC DNA]</scope>
    <source>
        <strain evidence="1 2">17bor-2</strain>
    </source>
</reference>
<dbReference type="EMBL" id="CP029494">
    <property type="protein sequence ID" value="AWN24003.1"/>
    <property type="molecule type" value="Genomic_DNA"/>
</dbReference>
<accession>A0A2Z3JFQ9</accession>
<dbReference type="Proteomes" id="UP000245368">
    <property type="component" value="Chromosome"/>
</dbReference>
<evidence type="ECO:0000313" key="1">
    <source>
        <dbReference type="EMBL" id="AWN24003.1"/>
    </source>
</evidence>